<evidence type="ECO:0000313" key="1">
    <source>
        <dbReference type="EMBL" id="CAG8953776.1"/>
    </source>
</evidence>
<dbReference type="OrthoDB" id="3535423at2759"/>
<proteinExistence type="predicted"/>
<protein>
    <recommendedName>
        <fullName evidence="3">Thioester reductase (TE) domain-containing protein</fullName>
    </recommendedName>
</protein>
<comment type="caution">
    <text evidence="1">The sequence shown here is derived from an EMBL/GenBank/DDBJ whole genome shotgun (WGS) entry which is preliminary data.</text>
</comment>
<gene>
    <name evidence="1" type="ORF">HYFRA_00006667</name>
</gene>
<accession>A0A9N9KVB8</accession>
<name>A0A9N9KVB8_9HELO</name>
<reference evidence="1" key="1">
    <citation type="submission" date="2021-07" db="EMBL/GenBank/DDBJ databases">
        <authorList>
            <person name="Durling M."/>
        </authorList>
    </citation>
    <scope>NUCLEOTIDE SEQUENCE</scope>
</reference>
<dbReference type="EMBL" id="CAJVRL010000052">
    <property type="protein sequence ID" value="CAG8953776.1"/>
    <property type="molecule type" value="Genomic_DNA"/>
</dbReference>
<dbReference type="Proteomes" id="UP000696280">
    <property type="component" value="Unassembled WGS sequence"/>
</dbReference>
<evidence type="ECO:0000313" key="2">
    <source>
        <dbReference type="Proteomes" id="UP000696280"/>
    </source>
</evidence>
<sequence>MQLLLTGSTGTIGSQILTHCLSNPHPPRTYTGNPITEVQYPLAFADAFLRSQRESQRKSSTTEKKDKFRFVFLRGAYTVEDQERSLWWMGMARRGNGQGEKPLRLYAQTHSCTEIWETHIMKPGGSDEVAACIVDVAVHGSEEGRLVWLNGDMVSRGRAVLGV</sequence>
<organism evidence="1 2">
    <name type="scientific">Hymenoscyphus fraxineus</name>
    <dbReference type="NCBI Taxonomy" id="746836"/>
    <lineage>
        <taxon>Eukaryota</taxon>
        <taxon>Fungi</taxon>
        <taxon>Dikarya</taxon>
        <taxon>Ascomycota</taxon>
        <taxon>Pezizomycotina</taxon>
        <taxon>Leotiomycetes</taxon>
        <taxon>Helotiales</taxon>
        <taxon>Helotiaceae</taxon>
        <taxon>Hymenoscyphus</taxon>
    </lineage>
</organism>
<dbReference type="AlphaFoldDB" id="A0A9N9KVB8"/>
<keyword evidence="2" id="KW-1185">Reference proteome</keyword>
<evidence type="ECO:0008006" key="3">
    <source>
        <dbReference type="Google" id="ProtNLM"/>
    </source>
</evidence>